<feature type="transmembrane region" description="Helical" evidence="1">
    <location>
        <begin position="247"/>
        <end position="266"/>
    </location>
</feature>
<feature type="transmembrane region" description="Helical" evidence="1">
    <location>
        <begin position="28"/>
        <end position="46"/>
    </location>
</feature>
<gene>
    <name evidence="2" type="ORF">ERS417307_01522</name>
</gene>
<feature type="transmembrane region" description="Helical" evidence="1">
    <location>
        <begin position="191"/>
        <end position="208"/>
    </location>
</feature>
<dbReference type="InterPro" id="IPR049458">
    <property type="entry name" value="EpsG-like"/>
</dbReference>
<keyword evidence="1" id="KW-0812">Transmembrane</keyword>
<evidence type="ECO:0000313" key="3">
    <source>
        <dbReference type="Proteomes" id="UP000095419"/>
    </source>
</evidence>
<evidence type="ECO:0000313" key="2">
    <source>
        <dbReference type="EMBL" id="CUO36959.1"/>
    </source>
</evidence>
<dbReference type="Proteomes" id="UP000095419">
    <property type="component" value="Unassembled WGS sequence"/>
</dbReference>
<feature type="transmembrane region" description="Helical" evidence="1">
    <location>
        <begin position="273"/>
        <end position="292"/>
    </location>
</feature>
<keyword evidence="1" id="KW-1133">Transmembrane helix</keyword>
<name>A0A174EKM8_BACUN</name>
<evidence type="ECO:0000256" key="1">
    <source>
        <dbReference type="SAM" id="Phobius"/>
    </source>
</evidence>
<proteinExistence type="predicted"/>
<feature type="transmembrane region" description="Helical" evidence="1">
    <location>
        <begin position="298"/>
        <end position="317"/>
    </location>
</feature>
<keyword evidence="1" id="KW-0472">Membrane</keyword>
<organism evidence="2 3">
    <name type="scientific">Bacteroides uniformis</name>
    <dbReference type="NCBI Taxonomy" id="820"/>
    <lineage>
        <taxon>Bacteria</taxon>
        <taxon>Pseudomonadati</taxon>
        <taxon>Bacteroidota</taxon>
        <taxon>Bacteroidia</taxon>
        <taxon>Bacteroidales</taxon>
        <taxon>Bacteroidaceae</taxon>
        <taxon>Bacteroides</taxon>
    </lineage>
</organism>
<accession>A0A174EKM8</accession>
<protein>
    <submittedName>
        <fullName evidence="2">LPS biosynthesis polysaccharide polymerase</fullName>
    </submittedName>
</protein>
<dbReference type="AlphaFoldDB" id="A0A174EKM8"/>
<feature type="transmembrane region" description="Helical" evidence="1">
    <location>
        <begin position="89"/>
        <end position="108"/>
    </location>
</feature>
<feature type="transmembrane region" description="Helical" evidence="1">
    <location>
        <begin position="164"/>
        <end position="185"/>
    </location>
</feature>
<feature type="transmembrane region" description="Helical" evidence="1">
    <location>
        <begin position="123"/>
        <end position="143"/>
    </location>
</feature>
<feature type="transmembrane region" description="Helical" evidence="1">
    <location>
        <begin position="324"/>
        <end position="343"/>
    </location>
</feature>
<reference evidence="2 3" key="1">
    <citation type="submission" date="2015-09" db="EMBL/GenBank/DDBJ databases">
        <authorList>
            <consortium name="Pathogen Informatics"/>
        </authorList>
    </citation>
    <scope>NUCLEOTIDE SEQUENCE [LARGE SCALE GENOMIC DNA]</scope>
    <source>
        <strain evidence="2 3">2789STDY5608791</strain>
    </source>
</reference>
<dbReference type="EMBL" id="CYZF01000004">
    <property type="protein sequence ID" value="CUO36959.1"/>
    <property type="molecule type" value="Genomic_DNA"/>
</dbReference>
<dbReference type="Pfam" id="PF14897">
    <property type="entry name" value="EpsG"/>
    <property type="match status" value="1"/>
</dbReference>
<sequence>MEIYFFLLLVGIIGALLSQDCRLKNIGFYFISICILLLFAMVVFRYDVGADYLSYKDYYNRIHSVSKLTAEDFFVEPGYVILSSLLRSIGAPFEILSLILFSIIVYNLRRTIFYFSDNVPLSIVLYIFLFFLSFNFNLVRHGVMVTFVWKGCFLWLENEKKKAVVSLVVGAMFHVLSLFFLPILLISSKKYPTYIYVCILVLSFFVALHPDTVISLFDALLFSMIGMDNRLFFYLNGGHSGELNETSLTMGMFFNIAIFGASYLLFSDRKKIFLYNILFVGIVFFLLFNSFGAISQRIASTCYMANIFIIPSIVNLVHVNRWRFLCVAIVLLYGILMFSQEIFKDSGNYIPFTTIFLM</sequence>